<feature type="chain" id="PRO_5042138598" evidence="1">
    <location>
        <begin position="20"/>
        <end position="133"/>
    </location>
</feature>
<reference evidence="3" key="1">
    <citation type="submission" date="2022-08" db="EMBL/GenBank/DDBJ databases">
        <title>Genome sequencing of akame (Lates japonicus).</title>
        <authorList>
            <person name="Hashiguchi Y."/>
            <person name="Takahashi H."/>
        </authorList>
    </citation>
    <scope>NUCLEOTIDE SEQUENCE</scope>
    <source>
        <strain evidence="3">Kochi</strain>
    </source>
</reference>
<comment type="caution">
    <text evidence="3">The sequence shown here is derived from an EMBL/GenBank/DDBJ whole genome shotgun (WGS) entry which is preliminary data.</text>
</comment>
<dbReference type="AlphaFoldDB" id="A0AAD3N2X7"/>
<keyword evidence="1" id="KW-0732">Signal</keyword>
<feature type="signal peptide" evidence="1">
    <location>
        <begin position="1"/>
        <end position="19"/>
    </location>
</feature>
<sequence>MIGLLCLVASILTEHGAAGQRVKVEPEVSSYPGQTVNSLCLHWDAPLGSVTWIYEPKDGERSNIAVFHPNFDPNYPASPVKGRVSFTPSPPNLASPSIQISDVRMTDEGKYICEYAATYPIGNEQGITYLVML</sequence>
<dbReference type="PANTHER" id="PTHR47387">
    <property type="entry name" value="NECTIN-2"/>
    <property type="match status" value="1"/>
</dbReference>
<feature type="non-terminal residue" evidence="3">
    <location>
        <position position="133"/>
    </location>
</feature>
<dbReference type="InterPro" id="IPR013783">
    <property type="entry name" value="Ig-like_fold"/>
</dbReference>
<proteinExistence type="predicted"/>
<evidence type="ECO:0000259" key="2">
    <source>
        <dbReference type="PROSITE" id="PS50835"/>
    </source>
</evidence>
<evidence type="ECO:0000313" key="3">
    <source>
        <dbReference type="EMBL" id="GLD63829.1"/>
    </source>
</evidence>
<dbReference type="EMBL" id="BRZM01000063">
    <property type="protein sequence ID" value="GLD63829.1"/>
    <property type="molecule type" value="Genomic_DNA"/>
</dbReference>
<organism evidence="3 4">
    <name type="scientific">Lates japonicus</name>
    <name type="common">Japanese lates</name>
    <dbReference type="NCBI Taxonomy" id="270547"/>
    <lineage>
        <taxon>Eukaryota</taxon>
        <taxon>Metazoa</taxon>
        <taxon>Chordata</taxon>
        <taxon>Craniata</taxon>
        <taxon>Vertebrata</taxon>
        <taxon>Euteleostomi</taxon>
        <taxon>Actinopterygii</taxon>
        <taxon>Neopterygii</taxon>
        <taxon>Teleostei</taxon>
        <taxon>Neoteleostei</taxon>
        <taxon>Acanthomorphata</taxon>
        <taxon>Carangaria</taxon>
        <taxon>Carangaria incertae sedis</taxon>
        <taxon>Centropomidae</taxon>
        <taxon>Lates</taxon>
    </lineage>
</organism>
<dbReference type="Proteomes" id="UP001279410">
    <property type="component" value="Unassembled WGS sequence"/>
</dbReference>
<gene>
    <name evidence="3" type="ORF">AKAME5_001541500</name>
</gene>
<dbReference type="SUPFAM" id="SSF48726">
    <property type="entry name" value="Immunoglobulin"/>
    <property type="match status" value="1"/>
</dbReference>
<dbReference type="InterPro" id="IPR036179">
    <property type="entry name" value="Ig-like_dom_sf"/>
</dbReference>
<dbReference type="PROSITE" id="PS50835">
    <property type="entry name" value="IG_LIKE"/>
    <property type="match status" value="1"/>
</dbReference>
<protein>
    <submittedName>
        <fullName evidence="3">Nectin-2 isoform X1</fullName>
    </submittedName>
</protein>
<dbReference type="InterPro" id="IPR013106">
    <property type="entry name" value="Ig_V-set"/>
</dbReference>
<keyword evidence="4" id="KW-1185">Reference proteome</keyword>
<accession>A0AAD3N2X7</accession>
<dbReference type="InterPro" id="IPR052659">
    <property type="entry name" value="Nectin/PVR"/>
</dbReference>
<feature type="domain" description="Ig-like" evidence="2">
    <location>
        <begin position="1"/>
        <end position="113"/>
    </location>
</feature>
<dbReference type="Pfam" id="PF07686">
    <property type="entry name" value="V-set"/>
    <property type="match status" value="1"/>
</dbReference>
<dbReference type="Gene3D" id="2.60.40.10">
    <property type="entry name" value="Immunoglobulins"/>
    <property type="match status" value="1"/>
</dbReference>
<name>A0AAD3N2X7_LATJO</name>
<evidence type="ECO:0000313" key="4">
    <source>
        <dbReference type="Proteomes" id="UP001279410"/>
    </source>
</evidence>
<dbReference type="InterPro" id="IPR007110">
    <property type="entry name" value="Ig-like_dom"/>
</dbReference>
<dbReference type="PANTHER" id="PTHR47387:SF1">
    <property type="entry name" value="NECTIN-2"/>
    <property type="match status" value="1"/>
</dbReference>
<evidence type="ECO:0000256" key="1">
    <source>
        <dbReference type="SAM" id="SignalP"/>
    </source>
</evidence>